<evidence type="ECO:0000256" key="7">
    <source>
        <dbReference type="SAM" id="MobiDB-lite"/>
    </source>
</evidence>
<feature type="region of interest" description="Disordered" evidence="7">
    <location>
        <begin position="227"/>
        <end position="259"/>
    </location>
</feature>
<feature type="binding site" evidence="6">
    <location>
        <position position="129"/>
    </location>
    <ligand>
        <name>S-adenosyl-L-methionine</name>
        <dbReference type="ChEBI" id="CHEBI:59789"/>
    </ligand>
</feature>
<evidence type="ECO:0000256" key="3">
    <source>
        <dbReference type="ARBA" id="ARBA00022552"/>
    </source>
</evidence>
<feature type="binding site" evidence="6">
    <location>
        <position position="152"/>
    </location>
    <ligand>
        <name>S-adenosyl-L-methionine</name>
        <dbReference type="ChEBI" id="CHEBI:59789"/>
    </ligand>
</feature>
<feature type="domain" description="RNase L inhibitor RLI-like possible metal-binding" evidence="9">
    <location>
        <begin position="66"/>
        <end position="97"/>
    </location>
</feature>
<dbReference type="NCBIfam" id="NF002621">
    <property type="entry name" value="PRK02287.1"/>
    <property type="match status" value="1"/>
</dbReference>
<comment type="caution">
    <text evidence="6">Lacks conserved residue(s) required for the propagation of feature annotation.</text>
</comment>
<dbReference type="Pfam" id="PF04034">
    <property type="entry name" value="Ribo_biogen_C"/>
    <property type="match status" value="1"/>
</dbReference>
<dbReference type="WBParaSite" id="MBELARI_LOCUS15984">
    <property type="protein sequence ID" value="MBELARI_LOCUS15984"/>
    <property type="gene ID" value="MBELARI_LOCUS15984"/>
</dbReference>
<evidence type="ECO:0000256" key="1">
    <source>
        <dbReference type="ARBA" id="ARBA00022490"/>
    </source>
</evidence>
<keyword evidence="1" id="KW-0963">Cytoplasm</keyword>
<dbReference type="PANTHER" id="PTHR20426">
    <property type="entry name" value="RIBOSOME BIOGENESIS PROTEIN TSR3 HOMOLOG"/>
    <property type="match status" value="1"/>
</dbReference>
<comment type="function">
    <text evidence="6">Aminocarboxypropyltransferase that catalyzes the aminocarboxypropyl transfer on pseudouridine in 18S rRNA. It constitutes the last step in biosynthesis of the hypermodified N1-methyl-N3-(3-amino-3-carboxypropyl) pseudouridine (m1acp3-Psi).</text>
</comment>
<evidence type="ECO:0000256" key="5">
    <source>
        <dbReference type="ARBA" id="ARBA00022691"/>
    </source>
</evidence>
<dbReference type="HAMAP" id="MF_01116">
    <property type="entry name" value="TSR3"/>
    <property type="match status" value="1"/>
</dbReference>
<organism evidence="10 11">
    <name type="scientific">Mesorhabditis belari</name>
    <dbReference type="NCBI Taxonomy" id="2138241"/>
    <lineage>
        <taxon>Eukaryota</taxon>
        <taxon>Metazoa</taxon>
        <taxon>Ecdysozoa</taxon>
        <taxon>Nematoda</taxon>
        <taxon>Chromadorea</taxon>
        <taxon>Rhabditida</taxon>
        <taxon>Rhabditina</taxon>
        <taxon>Rhabditomorpha</taxon>
        <taxon>Rhabditoidea</taxon>
        <taxon>Rhabditidae</taxon>
        <taxon>Mesorhabditinae</taxon>
        <taxon>Mesorhabditis</taxon>
    </lineage>
</organism>
<dbReference type="InterPro" id="IPR022968">
    <property type="entry name" value="Tsr3-like"/>
</dbReference>
<dbReference type="GO" id="GO:1904047">
    <property type="term" value="F:S-adenosyl-L-methionine binding"/>
    <property type="evidence" value="ECO:0007669"/>
    <property type="project" value="UniProtKB-UniRule"/>
</dbReference>
<keyword evidence="2 6" id="KW-0690">Ribosome biogenesis</keyword>
<keyword evidence="4 6" id="KW-0808">Transferase</keyword>
<keyword evidence="10" id="KW-1185">Reference proteome</keyword>
<evidence type="ECO:0000256" key="4">
    <source>
        <dbReference type="ARBA" id="ARBA00022679"/>
    </source>
</evidence>
<protein>
    <recommendedName>
        <fullName evidence="6">18S rRNA aminocarboxypropyltransferase</fullName>
        <ecNumber evidence="6">2.5.1.157</ecNumber>
    </recommendedName>
</protein>
<feature type="binding site" evidence="6">
    <location>
        <position position="81"/>
    </location>
    <ligand>
        <name>S-adenosyl-L-methionine</name>
        <dbReference type="ChEBI" id="CHEBI:59789"/>
    </ligand>
</feature>
<feature type="compositionally biased region" description="Basic and acidic residues" evidence="7">
    <location>
        <begin position="20"/>
        <end position="30"/>
    </location>
</feature>
<evidence type="ECO:0000313" key="11">
    <source>
        <dbReference type="WBParaSite" id="MBELARI_LOCUS15984"/>
    </source>
</evidence>
<feature type="region of interest" description="Disordered" evidence="7">
    <location>
        <begin position="1"/>
        <end position="58"/>
    </location>
</feature>
<comment type="similarity">
    <text evidence="6">Belongs to the TDD superfamily. TSR3 family.</text>
</comment>
<accession>A0AAF3EQP0</accession>
<evidence type="ECO:0000256" key="6">
    <source>
        <dbReference type="HAMAP-Rule" id="MF_03146"/>
    </source>
</evidence>
<evidence type="ECO:0000259" key="9">
    <source>
        <dbReference type="Pfam" id="PF04068"/>
    </source>
</evidence>
<keyword evidence="5 6" id="KW-0949">S-adenosyl-L-methionine</keyword>
<feature type="domain" description="16S/18S rRNA aminocarboxypropyltransferase Tsr3 C-terminal" evidence="8">
    <location>
        <begin position="104"/>
        <end position="229"/>
    </location>
</feature>
<reference evidence="11" key="1">
    <citation type="submission" date="2024-02" db="UniProtKB">
        <authorList>
            <consortium name="WormBaseParasite"/>
        </authorList>
    </citation>
    <scope>IDENTIFICATION</scope>
</reference>
<dbReference type="InterPro" id="IPR007209">
    <property type="entry name" value="RNaseL-inhib-like_metal-bd_dom"/>
</dbReference>
<dbReference type="EC" id="2.5.1.157" evidence="6"/>
<dbReference type="GO" id="GO:0030490">
    <property type="term" value="P:maturation of SSU-rRNA"/>
    <property type="evidence" value="ECO:0007669"/>
    <property type="project" value="TreeGrafter"/>
</dbReference>
<sequence length="259" mass="28867">MGRGKKAGFAKRGGGATQGKRAERQRRASDDEGPSQEFNDEEALRSDDDLSGGSDADSQVTQTTVKLGMYDFNQCDPKRCSGRRLVRFGLIDEIRLGTRFPGLMLSPIGVSTLSPADRTFIEQNGLGVVDCSWNEVEKTPMNKVKAPEHRLLPYLVAANQVNYGRPCKLNCAEALAAGLWICGFQNDAKILMEKFNYGPHFLEMNKDLLEIYAACSSPQEVIKQQKSYLEKLDREHEAERNKPMDLPPSESESESDEEN</sequence>
<evidence type="ECO:0000313" key="10">
    <source>
        <dbReference type="Proteomes" id="UP000887575"/>
    </source>
</evidence>
<dbReference type="Pfam" id="PF04068">
    <property type="entry name" value="Fer4_RLI"/>
    <property type="match status" value="1"/>
</dbReference>
<keyword evidence="3 6" id="KW-0698">rRNA processing</keyword>
<dbReference type="Proteomes" id="UP000887575">
    <property type="component" value="Unassembled WGS sequence"/>
</dbReference>
<dbReference type="AlphaFoldDB" id="A0AAF3EQP0"/>
<dbReference type="GO" id="GO:0106388">
    <property type="term" value="F:rRNA small subunit aminocarboxypropyltransferase activity"/>
    <property type="evidence" value="ECO:0007669"/>
    <property type="project" value="UniProtKB-EC"/>
</dbReference>
<feature type="compositionally biased region" description="Basic and acidic residues" evidence="7">
    <location>
        <begin position="228"/>
        <end position="243"/>
    </location>
</feature>
<evidence type="ECO:0000256" key="2">
    <source>
        <dbReference type="ARBA" id="ARBA00022517"/>
    </source>
</evidence>
<proteinExistence type="inferred from homology"/>
<feature type="compositionally biased region" description="Acidic residues" evidence="7">
    <location>
        <begin position="31"/>
        <end position="41"/>
    </location>
</feature>
<dbReference type="InterPro" id="IPR007177">
    <property type="entry name" value="Tsr3_C"/>
</dbReference>
<name>A0AAF3EQP0_9BILA</name>
<dbReference type="GO" id="GO:0000455">
    <property type="term" value="P:enzyme-directed rRNA pseudouridine synthesis"/>
    <property type="evidence" value="ECO:0007669"/>
    <property type="project" value="UniProtKB-UniRule"/>
</dbReference>
<comment type="catalytic activity">
    <reaction evidence="6">
        <text>an N(1)-methylpseudouridine in rRNA + S-adenosyl-L-methionine = N(1)-methyl-N(3)-[(3S)-3-amino-3-carboxypropyl]pseudouridine in rRNA + S-methyl-5'-thioadenosine + H(+)</text>
        <dbReference type="Rhea" id="RHEA:63296"/>
        <dbReference type="Rhea" id="RHEA-COMP:11634"/>
        <dbReference type="Rhea" id="RHEA-COMP:16310"/>
        <dbReference type="ChEBI" id="CHEBI:15378"/>
        <dbReference type="ChEBI" id="CHEBI:17509"/>
        <dbReference type="ChEBI" id="CHEBI:59789"/>
        <dbReference type="ChEBI" id="CHEBI:74890"/>
        <dbReference type="ChEBI" id="CHEBI:146234"/>
        <dbReference type="EC" id="2.5.1.157"/>
    </reaction>
</comment>
<dbReference type="PANTHER" id="PTHR20426:SF0">
    <property type="entry name" value="18S RRNA AMINOCARBOXYPROPYLTRANSFERASE"/>
    <property type="match status" value="1"/>
</dbReference>
<evidence type="ECO:0000259" key="8">
    <source>
        <dbReference type="Pfam" id="PF04034"/>
    </source>
</evidence>